<dbReference type="NCBIfam" id="TIGR00597">
    <property type="entry name" value="rad10"/>
    <property type="match status" value="1"/>
</dbReference>
<keyword evidence="6" id="KW-0539">Nucleus</keyword>
<dbReference type="Pfam" id="PF03834">
    <property type="entry name" value="Rad10"/>
    <property type="match status" value="1"/>
</dbReference>
<dbReference type="SUPFAM" id="SSF52980">
    <property type="entry name" value="Restriction endonuclease-like"/>
    <property type="match status" value="1"/>
</dbReference>
<dbReference type="InterPro" id="IPR004579">
    <property type="entry name" value="ERCC1/RAD10/SWI10"/>
</dbReference>
<accession>A0ABQ7HYM9</accession>
<keyword evidence="4" id="KW-0238">DNA-binding</keyword>
<dbReference type="InterPro" id="IPR047260">
    <property type="entry name" value="ERCC1-like_central_dom"/>
</dbReference>
<evidence type="ECO:0000256" key="3">
    <source>
        <dbReference type="ARBA" id="ARBA00022763"/>
    </source>
</evidence>
<keyword evidence="3" id="KW-0227">DNA damage</keyword>
<keyword evidence="5" id="KW-0234">DNA repair</keyword>
<evidence type="ECO:0000259" key="7">
    <source>
        <dbReference type="Pfam" id="PF03834"/>
    </source>
</evidence>
<evidence type="ECO:0000256" key="6">
    <source>
        <dbReference type="ARBA" id="ARBA00023242"/>
    </source>
</evidence>
<evidence type="ECO:0000256" key="2">
    <source>
        <dbReference type="ARBA" id="ARBA00008283"/>
    </source>
</evidence>
<dbReference type="CDD" id="cd22325">
    <property type="entry name" value="ERCC1_C-like"/>
    <property type="match status" value="1"/>
</dbReference>
<comment type="caution">
    <text evidence="8">The sequence shown here is derived from an EMBL/GenBank/DDBJ whole genome shotgun (WGS) entry which is preliminary data.</text>
</comment>
<dbReference type="EMBL" id="SBIQ01000103">
    <property type="protein sequence ID" value="KAF7683292.1"/>
    <property type="molecule type" value="Genomic_DNA"/>
</dbReference>
<gene>
    <name evidence="8" type="primary">ERCC1</name>
    <name evidence="8" type="ORF">TCON_1493</name>
</gene>
<organism evidence="8 9">
    <name type="scientific">Astathelohania contejeani</name>
    <dbReference type="NCBI Taxonomy" id="164912"/>
    <lineage>
        <taxon>Eukaryota</taxon>
        <taxon>Fungi</taxon>
        <taxon>Fungi incertae sedis</taxon>
        <taxon>Microsporidia</taxon>
        <taxon>Astathelohaniidae</taxon>
        <taxon>Astathelohania</taxon>
    </lineage>
</organism>
<sequence>MLKVSDLQTGNGVLEYLKYIPWVYSKDLSCDYEIHDTIGVLFLSIQFHCTKPEYIHKRFKKIKLKYNLRILLVLVDAKNPETCIEELFSIATKNNFTMLLAYSNEEAGKYIHSLVVGRRNTRKKKEIQNEKQDFLKAFPHISTTDSEHLSQAFENIISLIDCDIKYLKNIPGIGKKKAELIKKIFEEDFIK</sequence>
<dbReference type="PANTHER" id="PTHR12749">
    <property type="entry name" value="EXCISION REPAIR CROSS-COMPLEMENTING 1 ERCC1"/>
    <property type="match status" value="1"/>
</dbReference>
<keyword evidence="9" id="KW-1185">Reference proteome</keyword>
<evidence type="ECO:0000256" key="1">
    <source>
        <dbReference type="ARBA" id="ARBA00004123"/>
    </source>
</evidence>
<evidence type="ECO:0000256" key="4">
    <source>
        <dbReference type="ARBA" id="ARBA00023125"/>
    </source>
</evidence>
<dbReference type="InterPro" id="IPR010994">
    <property type="entry name" value="RuvA_2-like"/>
</dbReference>
<comment type="similarity">
    <text evidence="2">Belongs to the ERCC1/RAD10/SWI10 family.</text>
</comment>
<proteinExistence type="inferred from homology"/>
<dbReference type="PANTHER" id="PTHR12749:SF0">
    <property type="entry name" value="DNA EXCISION REPAIR PROTEIN ERCC-1"/>
    <property type="match status" value="1"/>
</dbReference>
<dbReference type="Gene3D" id="1.10.150.20">
    <property type="entry name" value="5' to 3' exonuclease, C-terminal subdomain"/>
    <property type="match status" value="1"/>
</dbReference>
<name>A0ABQ7HYM9_9MICR</name>
<feature type="domain" description="ERCC1-like central" evidence="7">
    <location>
        <begin position="2"/>
        <end position="113"/>
    </location>
</feature>
<comment type="subcellular location">
    <subcellularLocation>
        <location evidence="1">Nucleus</location>
    </subcellularLocation>
</comment>
<evidence type="ECO:0000313" key="8">
    <source>
        <dbReference type="EMBL" id="KAF7683292.1"/>
    </source>
</evidence>
<dbReference type="Proteomes" id="UP001516464">
    <property type="component" value="Unassembled WGS sequence"/>
</dbReference>
<dbReference type="Gene3D" id="3.40.50.10130">
    <property type="match status" value="1"/>
</dbReference>
<dbReference type="InterPro" id="IPR011335">
    <property type="entry name" value="Restrct_endonuc-II-like"/>
</dbReference>
<reference evidence="8 9" key="1">
    <citation type="submission" date="2019-01" db="EMBL/GenBank/DDBJ databases">
        <title>Genomes sequencing and comparative genomics of infectious freshwater microsporidia, Cucumispora dikerogammari and Thelohania contejeani.</title>
        <authorList>
            <person name="Cormier A."/>
            <person name="Giraud I."/>
            <person name="Wattier R."/>
            <person name="Teixeira M."/>
            <person name="Grandjean F."/>
            <person name="Rigaud T."/>
            <person name="Cordaux R."/>
        </authorList>
    </citation>
    <scope>NUCLEOTIDE SEQUENCE [LARGE SCALE GENOMIC DNA]</scope>
    <source>
        <strain evidence="8">T1</strain>
        <tissue evidence="8">Spores</tissue>
    </source>
</reference>
<evidence type="ECO:0000313" key="9">
    <source>
        <dbReference type="Proteomes" id="UP001516464"/>
    </source>
</evidence>
<protein>
    <submittedName>
        <fullName evidence="8">DNA excision repair protein ERCC-1</fullName>
    </submittedName>
</protein>
<dbReference type="SUPFAM" id="SSF47781">
    <property type="entry name" value="RuvA domain 2-like"/>
    <property type="match status" value="1"/>
</dbReference>
<evidence type="ECO:0000256" key="5">
    <source>
        <dbReference type="ARBA" id="ARBA00023204"/>
    </source>
</evidence>